<evidence type="ECO:0000256" key="1">
    <source>
        <dbReference type="ARBA" id="ARBA00022801"/>
    </source>
</evidence>
<dbReference type="InterPro" id="IPR029058">
    <property type="entry name" value="AB_hydrolase_fold"/>
</dbReference>
<dbReference type="Pfam" id="PF00326">
    <property type="entry name" value="Peptidase_S9"/>
    <property type="match status" value="1"/>
</dbReference>
<dbReference type="GO" id="GO:0016787">
    <property type="term" value="F:hydrolase activity"/>
    <property type="evidence" value="ECO:0007669"/>
    <property type="project" value="UniProtKB-KW"/>
</dbReference>
<dbReference type="PANTHER" id="PTHR22946">
    <property type="entry name" value="DIENELACTONE HYDROLASE DOMAIN-CONTAINING PROTEIN-RELATED"/>
    <property type="match status" value="1"/>
</dbReference>
<dbReference type="InterPro" id="IPR050261">
    <property type="entry name" value="FrsA_esterase"/>
</dbReference>
<dbReference type="RefSeq" id="WP_155174980.1">
    <property type="nucleotide sequence ID" value="NZ_BAAAFL010000015.1"/>
</dbReference>
<reference evidence="3 4" key="1">
    <citation type="submission" date="2019-02" db="EMBL/GenBank/DDBJ databases">
        <authorList>
            <person name="Goldberg S.R."/>
            <person name="Haltli B.A."/>
            <person name="Correa H."/>
            <person name="Russell K.G."/>
        </authorList>
    </citation>
    <scope>NUCLEOTIDE SEQUENCE [LARGE SCALE GENOMIC DNA]</scope>
    <source>
        <strain evidence="3 4">JCM 16186</strain>
    </source>
</reference>
<accession>A0ABW9RV69</accession>
<dbReference type="InterPro" id="IPR001375">
    <property type="entry name" value="Peptidase_S9_cat"/>
</dbReference>
<sequence length="289" mass="32496">MTNSLKIHDVIVLNSRHHGKRMLADARYIPDGKKKPIILFIHGFKGFKDWGHFNVLASEMARAGYVFVKFNLSHNGTTPEHPVDFVDLDAFSENNFSIELDDAGTVIDYLFSKECIIPASEMDTDHLFLMGHSRGGGLALLKTAEDSRVKAVATWAAVADFNRWTKSVLNEWQREGVTHILNGRTGQEMPMKYQIVEDLEKNQDRLSISKAVGSLLRPVLVVHGTEDETVSTSDAEKIHDLAKESALLLIDKANHVFGASHPYERDQLPDHAQLAFNRTLDFFESLKNL</sequence>
<dbReference type="PANTHER" id="PTHR22946:SF9">
    <property type="entry name" value="POLYKETIDE TRANSFERASE AF380"/>
    <property type="match status" value="1"/>
</dbReference>
<evidence type="ECO:0000313" key="4">
    <source>
        <dbReference type="Proteomes" id="UP000798808"/>
    </source>
</evidence>
<gene>
    <name evidence="3" type="ORF">E1163_23515</name>
</gene>
<dbReference type="EMBL" id="SMLW01000648">
    <property type="protein sequence ID" value="MTI27946.1"/>
    <property type="molecule type" value="Genomic_DNA"/>
</dbReference>
<organism evidence="3 4">
    <name type="scientific">Fulvivirga kasyanovii</name>
    <dbReference type="NCBI Taxonomy" id="396812"/>
    <lineage>
        <taxon>Bacteria</taxon>
        <taxon>Pseudomonadati</taxon>
        <taxon>Bacteroidota</taxon>
        <taxon>Cytophagia</taxon>
        <taxon>Cytophagales</taxon>
        <taxon>Fulvivirgaceae</taxon>
        <taxon>Fulvivirga</taxon>
    </lineage>
</organism>
<proteinExistence type="predicted"/>
<name>A0ABW9RV69_9BACT</name>
<comment type="caution">
    <text evidence="3">The sequence shown here is derived from an EMBL/GenBank/DDBJ whole genome shotgun (WGS) entry which is preliminary data.</text>
</comment>
<protein>
    <submittedName>
        <fullName evidence="3">Dienelactone hydrolase</fullName>
    </submittedName>
</protein>
<feature type="domain" description="Peptidase S9 prolyl oligopeptidase catalytic" evidence="2">
    <location>
        <begin position="80"/>
        <end position="258"/>
    </location>
</feature>
<evidence type="ECO:0000313" key="3">
    <source>
        <dbReference type="EMBL" id="MTI27946.1"/>
    </source>
</evidence>
<evidence type="ECO:0000259" key="2">
    <source>
        <dbReference type="Pfam" id="PF00326"/>
    </source>
</evidence>
<dbReference type="Proteomes" id="UP000798808">
    <property type="component" value="Unassembled WGS sequence"/>
</dbReference>
<keyword evidence="4" id="KW-1185">Reference proteome</keyword>
<keyword evidence="1 3" id="KW-0378">Hydrolase</keyword>
<dbReference type="SUPFAM" id="SSF53474">
    <property type="entry name" value="alpha/beta-Hydrolases"/>
    <property type="match status" value="1"/>
</dbReference>
<dbReference type="Gene3D" id="3.40.50.1820">
    <property type="entry name" value="alpha/beta hydrolase"/>
    <property type="match status" value="1"/>
</dbReference>